<keyword evidence="3" id="KW-1185">Reference proteome</keyword>
<reference evidence="2 3" key="1">
    <citation type="submission" date="2016-02" db="EMBL/GenBank/DDBJ databases">
        <title>Genome analysis of coral dinoflagellate symbionts highlights evolutionary adaptations to a symbiotic lifestyle.</title>
        <authorList>
            <person name="Aranda M."/>
            <person name="Li Y."/>
            <person name="Liew Y.J."/>
            <person name="Baumgarten S."/>
            <person name="Simakov O."/>
            <person name="Wilson M."/>
            <person name="Piel J."/>
            <person name="Ashoor H."/>
            <person name="Bougouffa S."/>
            <person name="Bajic V.B."/>
            <person name="Ryu T."/>
            <person name="Ravasi T."/>
            <person name="Bayer T."/>
            <person name="Micklem G."/>
            <person name="Kim H."/>
            <person name="Bhak J."/>
            <person name="Lajeunesse T.C."/>
            <person name="Voolstra C.R."/>
        </authorList>
    </citation>
    <scope>NUCLEOTIDE SEQUENCE [LARGE SCALE GENOMIC DNA]</scope>
    <source>
        <strain evidence="2 3">CCMP2467</strain>
    </source>
</reference>
<feature type="region of interest" description="Disordered" evidence="1">
    <location>
        <begin position="76"/>
        <end position="106"/>
    </location>
</feature>
<evidence type="ECO:0000313" key="3">
    <source>
        <dbReference type="Proteomes" id="UP000186817"/>
    </source>
</evidence>
<feature type="compositionally biased region" description="Basic and acidic residues" evidence="1">
    <location>
        <begin position="175"/>
        <end position="195"/>
    </location>
</feature>
<sequence length="312" mass="33367">MDSWFLVLERLVSPSLRPFSAGISQKVTQTALAIAMVDNTCKTMLRIMALTFVTLSTAADAADAAAPTEMINWATDWGGASDADGQSSQKMKKMVEEARQHEVEAKKELAEARADARMAAEKANAATAQAAVAGSAVTPEELKSAQEAEMQNEENAASAESEEQIHEARAQSAEKAARNSEVDPERREQAKRAAEIEGAAAARAEQSAAMYRLRAEASKEKLRRMQLEAVSSTSGSFHRRVEDMVIGGSLVGVIAFLTCLVTRKTKKAGEALKEPLLAAEMDPELVLADEAGDGRAAESPEGLALLFWGVNS</sequence>
<evidence type="ECO:0000313" key="2">
    <source>
        <dbReference type="EMBL" id="OLP81599.1"/>
    </source>
</evidence>
<accession>A0A1Q9CF83</accession>
<evidence type="ECO:0000256" key="1">
    <source>
        <dbReference type="SAM" id="MobiDB-lite"/>
    </source>
</evidence>
<comment type="caution">
    <text evidence="2">The sequence shown here is derived from an EMBL/GenBank/DDBJ whole genome shotgun (WGS) entry which is preliminary data.</text>
</comment>
<feature type="region of interest" description="Disordered" evidence="1">
    <location>
        <begin position="131"/>
        <end position="199"/>
    </location>
</feature>
<proteinExistence type="predicted"/>
<dbReference type="EMBL" id="LSRX01001266">
    <property type="protein sequence ID" value="OLP81599.1"/>
    <property type="molecule type" value="Genomic_DNA"/>
</dbReference>
<name>A0A1Q9CF83_SYMMI</name>
<feature type="compositionally biased region" description="Low complexity" evidence="1">
    <location>
        <begin position="147"/>
        <end position="159"/>
    </location>
</feature>
<dbReference type="OMA" id="TEMINWA"/>
<dbReference type="AlphaFoldDB" id="A0A1Q9CF83"/>
<feature type="compositionally biased region" description="Basic and acidic residues" evidence="1">
    <location>
        <begin position="93"/>
        <end position="106"/>
    </location>
</feature>
<dbReference type="Proteomes" id="UP000186817">
    <property type="component" value="Unassembled WGS sequence"/>
</dbReference>
<gene>
    <name evidence="2" type="ORF">AK812_SmicGene37851</name>
</gene>
<protein>
    <submittedName>
        <fullName evidence="2">Uncharacterized protein</fullName>
    </submittedName>
</protein>
<organism evidence="2 3">
    <name type="scientific">Symbiodinium microadriaticum</name>
    <name type="common">Dinoflagellate</name>
    <name type="synonym">Zooxanthella microadriatica</name>
    <dbReference type="NCBI Taxonomy" id="2951"/>
    <lineage>
        <taxon>Eukaryota</taxon>
        <taxon>Sar</taxon>
        <taxon>Alveolata</taxon>
        <taxon>Dinophyceae</taxon>
        <taxon>Suessiales</taxon>
        <taxon>Symbiodiniaceae</taxon>
        <taxon>Symbiodinium</taxon>
    </lineage>
</organism>